<keyword evidence="10" id="KW-1185">Reference proteome</keyword>
<evidence type="ECO:0000256" key="7">
    <source>
        <dbReference type="RuleBase" id="RU366011"/>
    </source>
</evidence>
<evidence type="ECO:0000256" key="3">
    <source>
        <dbReference type="ARBA" id="ARBA00022862"/>
    </source>
</evidence>
<evidence type="ECO:0000313" key="10">
    <source>
        <dbReference type="Proteomes" id="UP000664169"/>
    </source>
</evidence>
<evidence type="ECO:0000256" key="6">
    <source>
        <dbReference type="PIRSR" id="PIRSR637944-1"/>
    </source>
</evidence>
<keyword evidence="4 7" id="KW-0560">Oxidoreductase</keyword>
<evidence type="ECO:0000259" key="8">
    <source>
        <dbReference type="Pfam" id="PF08534"/>
    </source>
</evidence>
<dbReference type="PANTHER" id="PTHR10430:SF39">
    <property type="entry name" value="PEROXISOMAL MEMBRANE ASSOCIATED PROTEIN 20"/>
    <property type="match status" value="1"/>
</dbReference>
<dbReference type="GO" id="GO:0042744">
    <property type="term" value="P:hydrogen peroxide catabolic process"/>
    <property type="evidence" value="ECO:0007669"/>
    <property type="project" value="TreeGrafter"/>
</dbReference>
<name>A0A8H3F5N4_9LECA</name>
<proteinExistence type="inferred from homology"/>
<dbReference type="FunFam" id="3.40.30.10:FF:000159">
    <property type="entry name" value="Peroxiredoxin"/>
    <property type="match status" value="1"/>
</dbReference>
<keyword evidence="2 7" id="KW-0575">Peroxidase</keyword>
<dbReference type="Gene3D" id="3.40.30.10">
    <property type="entry name" value="Glutaredoxin"/>
    <property type="match status" value="1"/>
</dbReference>
<gene>
    <name evidence="9" type="ORF">GOMPHAMPRED_001285</name>
</gene>
<comment type="similarity">
    <text evidence="1 7">Belongs to the peroxiredoxin family. Prx5 subfamily.</text>
</comment>
<dbReference type="InterPro" id="IPR036249">
    <property type="entry name" value="Thioredoxin-like_sf"/>
</dbReference>
<dbReference type="InterPro" id="IPR037944">
    <property type="entry name" value="PRX5-like"/>
</dbReference>
<comment type="caution">
    <text evidence="9">The sequence shown here is derived from an EMBL/GenBank/DDBJ whole genome shotgun (WGS) entry which is preliminary data.</text>
</comment>
<evidence type="ECO:0000256" key="2">
    <source>
        <dbReference type="ARBA" id="ARBA00022559"/>
    </source>
</evidence>
<evidence type="ECO:0000256" key="4">
    <source>
        <dbReference type="ARBA" id="ARBA00023002"/>
    </source>
</evidence>
<evidence type="ECO:0000256" key="5">
    <source>
        <dbReference type="ARBA" id="ARBA00023284"/>
    </source>
</evidence>
<evidence type="ECO:0000313" key="9">
    <source>
        <dbReference type="EMBL" id="CAF9917504.1"/>
    </source>
</evidence>
<dbReference type="Proteomes" id="UP000664169">
    <property type="component" value="Unassembled WGS sequence"/>
</dbReference>
<comment type="function">
    <text evidence="7">Thiol-specific peroxidase that catalyzes the reduction of hydrogen peroxide and organic hydroperoxides to water and alcohols, respectively. Plays a role in cell protection against oxidative stress by detoxifying peroxides.</text>
</comment>
<evidence type="ECO:0000256" key="1">
    <source>
        <dbReference type="ARBA" id="ARBA00010505"/>
    </source>
</evidence>
<dbReference type="SUPFAM" id="SSF52833">
    <property type="entry name" value="Thioredoxin-like"/>
    <property type="match status" value="1"/>
</dbReference>
<organism evidence="9 10">
    <name type="scientific">Gomphillus americanus</name>
    <dbReference type="NCBI Taxonomy" id="1940652"/>
    <lineage>
        <taxon>Eukaryota</taxon>
        <taxon>Fungi</taxon>
        <taxon>Dikarya</taxon>
        <taxon>Ascomycota</taxon>
        <taxon>Pezizomycotina</taxon>
        <taxon>Lecanoromycetes</taxon>
        <taxon>OSLEUM clade</taxon>
        <taxon>Ostropomycetidae</taxon>
        <taxon>Ostropales</taxon>
        <taxon>Graphidaceae</taxon>
        <taxon>Gomphilloideae</taxon>
        <taxon>Gomphillus</taxon>
    </lineage>
</organism>
<sequence>MALRLFARRSTAASKYESRYFHTSRCSFIKVGDRLPDLPDVLMENSPGNKVNLASELSTDRGLIIGVPAPFSPSCSASHIPGYISHPKLASAGKTFVVSVNDAFVMKAWADSLDSAHKSGIRFLADPSAAFTSALDVSFENKPIFGGLRSKRYALEVKEGVVTAVHVEPDNTGINVSSAESVLGKATS</sequence>
<dbReference type="GO" id="GO:0005777">
    <property type="term" value="C:peroxisome"/>
    <property type="evidence" value="ECO:0007669"/>
    <property type="project" value="TreeGrafter"/>
</dbReference>
<dbReference type="PANTHER" id="PTHR10430">
    <property type="entry name" value="PEROXIREDOXIN"/>
    <property type="match status" value="1"/>
</dbReference>
<keyword evidence="3 7" id="KW-0049">Antioxidant</keyword>
<dbReference type="AlphaFoldDB" id="A0A8H3F5N4"/>
<keyword evidence="5 7" id="KW-0676">Redox-active center</keyword>
<reference evidence="9" key="1">
    <citation type="submission" date="2021-03" db="EMBL/GenBank/DDBJ databases">
        <authorList>
            <person name="Tagirdzhanova G."/>
        </authorList>
    </citation>
    <scope>NUCLEOTIDE SEQUENCE</scope>
</reference>
<protein>
    <recommendedName>
        <fullName evidence="8">Redoxin domain-containing protein</fullName>
    </recommendedName>
</protein>
<dbReference type="OrthoDB" id="1882547at2759"/>
<dbReference type="GO" id="GO:0008379">
    <property type="term" value="F:thioredoxin peroxidase activity"/>
    <property type="evidence" value="ECO:0007669"/>
    <property type="project" value="InterPro"/>
</dbReference>
<dbReference type="Pfam" id="PF08534">
    <property type="entry name" value="Redoxin"/>
    <property type="match status" value="1"/>
</dbReference>
<dbReference type="GO" id="GO:0005739">
    <property type="term" value="C:mitochondrion"/>
    <property type="evidence" value="ECO:0007669"/>
    <property type="project" value="TreeGrafter"/>
</dbReference>
<accession>A0A8H3F5N4</accession>
<dbReference type="CDD" id="cd03013">
    <property type="entry name" value="PRX5_like"/>
    <property type="match status" value="1"/>
</dbReference>
<dbReference type="EMBL" id="CAJPDQ010000012">
    <property type="protein sequence ID" value="CAF9917504.1"/>
    <property type="molecule type" value="Genomic_DNA"/>
</dbReference>
<dbReference type="InterPro" id="IPR013740">
    <property type="entry name" value="Redoxin"/>
</dbReference>
<feature type="domain" description="Redoxin" evidence="8">
    <location>
        <begin position="30"/>
        <end position="183"/>
    </location>
</feature>
<feature type="active site" description="Cysteine sulfenic acid (-SOH) intermediate" evidence="6">
    <location>
        <position position="75"/>
    </location>
</feature>
<dbReference type="GO" id="GO:0005829">
    <property type="term" value="C:cytosol"/>
    <property type="evidence" value="ECO:0007669"/>
    <property type="project" value="TreeGrafter"/>
</dbReference>
<dbReference type="GO" id="GO:0045454">
    <property type="term" value="P:cell redox homeostasis"/>
    <property type="evidence" value="ECO:0007669"/>
    <property type="project" value="TreeGrafter"/>
</dbReference>
<dbReference type="GO" id="GO:0034599">
    <property type="term" value="P:cellular response to oxidative stress"/>
    <property type="evidence" value="ECO:0007669"/>
    <property type="project" value="InterPro"/>
</dbReference>